<name>A0A5B9D673_9ARCH</name>
<reference evidence="9 10" key="1">
    <citation type="journal article" date="2020" name="Nature">
        <title>Isolation of an archaeon at the prokaryote-eukaryote interface.</title>
        <authorList>
            <person name="Imachi H."/>
            <person name="Nobu M.K."/>
            <person name="Nakahara N."/>
            <person name="Morono Y."/>
            <person name="Ogawara M."/>
            <person name="Takaki Y."/>
            <person name="Takano Y."/>
            <person name="Uematsu K."/>
            <person name="Ikuta T."/>
            <person name="Ito M."/>
            <person name="Matsui Y."/>
            <person name="Miyazaki M."/>
            <person name="Murata K."/>
            <person name="Saito Y."/>
            <person name="Sakai S."/>
            <person name="Song C."/>
            <person name="Tasumi E."/>
            <person name="Yamanaka Y."/>
            <person name="Yamaguchi T."/>
            <person name="Kamagata Y."/>
            <person name="Tamaki H."/>
            <person name="Takai K."/>
        </authorList>
    </citation>
    <scope>NUCLEOTIDE SEQUENCE [LARGE SCALE GENOMIC DNA]</scope>
    <source>
        <strain evidence="9 10">MK-D1</strain>
    </source>
</reference>
<evidence type="ECO:0000256" key="1">
    <source>
        <dbReference type="ARBA" id="ARBA00001966"/>
    </source>
</evidence>
<evidence type="ECO:0000313" key="9">
    <source>
        <dbReference type="EMBL" id="QEE14493.1"/>
    </source>
</evidence>
<sequence>MENKIESVNLHITNRCNYRCKFCFARNRSLGSELNESQWMKIIDMLAEGGCMKLNFAGGEPTLIPYLSNLIQHTKNYGIFTSIISNGTGIKKKFLNDCHKDMDLIGLSLDSPCEKKELILGRTLNHSKNGRYSHLETIEKANKLIKSFNIPLKINTVLTSINWNDDFYSLITLLKPVRWKILIVHQIPSINNQFFKQSQVPSETQIDFFLQYHKGLNPIFENENILNQSYCIISPDGRFIQNYKNELKYSAPILSNGLKEGLKLINFSYNHYMSRNGDYFKQLKHEMT</sequence>
<dbReference type="EMBL" id="CP042905">
    <property type="protein sequence ID" value="QEE14493.1"/>
    <property type="molecule type" value="Genomic_DNA"/>
</dbReference>
<dbReference type="InterPro" id="IPR013785">
    <property type="entry name" value="Aldolase_TIM"/>
</dbReference>
<accession>A0A5B9D673</accession>
<dbReference type="Gene3D" id="3.20.20.70">
    <property type="entry name" value="Aldolase class I"/>
    <property type="match status" value="1"/>
</dbReference>
<evidence type="ECO:0000256" key="7">
    <source>
        <dbReference type="ARBA" id="ARBA00023118"/>
    </source>
</evidence>
<evidence type="ECO:0000256" key="6">
    <source>
        <dbReference type="ARBA" id="ARBA00023014"/>
    </source>
</evidence>
<dbReference type="PANTHER" id="PTHR21339:SF0">
    <property type="entry name" value="S-ADENOSYLMETHIONINE-DEPENDENT NUCLEOTIDE DEHYDRATASE RSAD2"/>
    <property type="match status" value="1"/>
</dbReference>
<dbReference type="SFLD" id="SFLDG01067">
    <property type="entry name" value="SPASM/twitch_domain_containing"/>
    <property type="match status" value="1"/>
</dbReference>
<evidence type="ECO:0000256" key="2">
    <source>
        <dbReference type="ARBA" id="ARBA00022485"/>
    </source>
</evidence>
<dbReference type="SUPFAM" id="SSF102114">
    <property type="entry name" value="Radical SAM enzymes"/>
    <property type="match status" value="1"/>
</dbReference>
<dbReference type="Proteomes" id="UP000321408">
    <property type="component" value="Chromosome"/>
</dbReference>
<dbReference type="Pfam" id="PF04055">
    <property type="entry name" value="Radical_SAM"/>
    <property type="match status" value="1"/>
</dbReference>
<dbReference type="PROSITE" id="PS51918">
    <property type="entry name" value="RADICAL_SAM"/>
    <property type="match status" value="1"/>
</dbReference>
<feature type="domain" description="Radical SAM core" evidence="8">
    <location>
        <begin position="2"/>
        <end position="219"/>
    </location>
</feature>
<dbReference type="PANTHER" id="PTHR21339">
    <property type="entry name" value="RADICAL S-ADENOSYL METHIONINE DOMAIN-CONTAINING PROTEIN 2"/>
    <property type="match status" value="1"/>
</dbReference>
<dbReference type="GO" id="GO:0046872">
    <property type="term" value="F:metal ion binding"/>
    <property type="evidence" value="ECO:0007669"/>
    <property type="project" value="UniProtKB-KW"/>
</dbReference>
<dbReference type="GO" id="GO:0051607">
    <property type="term" value="P:defense response to virus"/>
    <property type="evidence" value="ECO:0007669"/>
    <property type="project" value="UniProtKB-KW"/>
</dbReference>
<gene>
    <name evidence="9" type="ORF">DSAG12_00306</name>
</gene>
<keyword evidence="7" id="KW-0051">Antiviral defense</keyword>
<dbReference type="KEGG" id="psyt:DSAG12_00306"/>
<keyword evidence="4" id="KW-0479">Metal-binding</keyword>
<evidence type="ECO:0000256" key="3">
    <source>
        <dbReference type="ARBA" id="ARBA00022691"/>
    </source>
</evidence>
<dbReference type="InterPro" id="IPR007197">
    <property type="entry name" value="rSAM"/>
</dbReference>
<keyword evidence="6" id="KW-0411">Iron-sulfur</keyword>
<evidence type="ECO:0000313" key="10">
    <source>
        <dbReference type="Proteomes" id="UP000321408"/>
    </source>
</evidence>
<reference evidence="9 10" key="2">
    <citation type="journal article" date="2024" name="Int. J. Syst. Evol. Microbiol.">
        <title>Promethearchaeum syntrophicum gen. nov., sp. nov., an anaerobic, obligately syntrophic archaeon, the first isolate of the lineage 'Asgard' archaea, and proposal of the new archaeal phylum Promethearchaeota phyl. nov. and kingdom Promethearchaeati regn. nov.</title>
        <authorList>
            <person name="Imachi H."/>
            <person name="Nobu M.K."/>
            <person name="Kato S."/>
            <person name="Takaki Y."/>
            <person name="Miyazaki M."/>
            <person name="Miyata M."/>
            <person name="Ogawara M."/>
            <person name="Saito Y."/>
            <person name="Sakai S."/>
            <person name="Tahara Y.O."/>
            <person name="Takano Y."/>
            <person name="Tasumi E."/>
            <person name="Uematsu K."/>
            <person name="Yoshimura T."/>
            <person name="Itoh T."/>
            <person name="Ohkuma M."/>
            <person name="Takai K."/>
        </authorList>
    </citation>
    <scope>NUCLEOTIDE SEQUENCE [LARGE SCALE GENOMIC DNA]</scope>
    <source>
        <strain evidence="9 10">MK-D1</strain>
    </source>
</reference>
<keyword evidence="10" id="KW-1185">Reference proteome</keyword>
<dbReference type="GO" id="GO:0003824">
    <property type="term" value="F:catalytic activity"/>
    <property type="evidence" value="ECO:0007669"/>
    <property type="project" value="InterPro"/>
</dbReference>
<keyword evidence="5" id="KW-0408">Iron</keyword>
<dbReference type="RefSeq" id="WP_147661447.1">
    <property type="nucleotide sequence ID" value="NZ_CP042905.2"/>
</dbReference>
<dbReference type="InterPro" id="IPR051196">
    <property type="entry name" value="RSAD2/Viperin_antiviral"/>
</dbReference>
<keyword evidence="3" id="KW-0949">S-adenosyl-L-methionine</keyword>
<dbReference type="InterPro" id="IPR058240">
    <property type="entry name" value="rSAM_sf"/>
</dbReference>
<evidence type="ECO:0000256" key="4">
    <source>
        <dbReference type="ARBA" id="ARBA00022723"/>
    </source>
</evidence>
<dbReference type="GeneID" id="41328310"/>
<dbReference type="CDD" id="cd01335">
    <property type="entry name" value="Radical_SAM"/>
    <property type="match status" value="1"/>
</dbReference>
<evidence type="ECO:0000259" key="8">
    <source>
        <dbReference type="PROSITE" id="PS51918"/>
    </source>
</evidence>
<dbReference type="GO" id="GO:0051539">
    <property type="term" value="F:4 iron, 4 sulfur cluster binding"/>
    <property type="evidence" value="ECO:0007669"/>
    <property type="project" value="UniProtKB-KW"/>
</dbReference>
<dbReference type="AlphaFoldDB" id="A0A5B9D673"/>
<proteinExistence type="predicted"/>
<comment type="cofactor">
    <cofactor evidence="1">
        <name>[4Fe-4S] cluster</name>
        <dbReference type="ChEBI" id="CHEBI:49883"/>
    </cofactor>
</comment>
<dbReference type="SFLD" id="SFLDS00029">
    <property type="entry name" value="Radical_SAM"/>
    <property type="match status" value="1"/>
</dbReference>
<keyword evidence="2" id="KW-0004">4Fe-4S</keyword>
<evidence type="ECO:0000256" key="5">
    <source>
        <dbReference type="ARBA" id="ARBA00023004"/>
    </source>
</evidence>
<organism evidence="9 10">
    <name type="scientific">Promethearchaeum syntrophicum</name>
    <dbReference type="NCBI Taxonomy" id="2594042"/>
    <lineage>
        <taxon>Archaea</taxon>
        <taxon>Promethearchaeati</taxon>
        <taxon>Promethearchaeota</taxon>
        <taxon>Promethearchaeia</taxon>
        <taxon>Promethearchaeales</taxon>
        <taxon>Promethearchaeaceae</taxon>
        <taxon>Promethearchaeum</taxon>
    </lineage>
</organism>
<dbReference type="NCBIfam" id="NF038283">
    <property type="entry name" value="viperin_w_prok"/>
    <property type="match status" value="1"/>
</dbReference>
<protein>
    <submittedName>
        <fullName evidence="9">Viperin family antiviral radical SAM protein</fullName>
    </submittedName>
</protein>
<dbReference type="OrthoDB" id="5620at2157"/>